<dbReference type="InterPro" id="IPR014710">
    <property type="entry name" value="RmlC-like_jellyroll"/>
</dbReference>
<evidence type="ECO:0000313" key="2">
    <source>
        <dbReference type="EMBL" id="QNP66886.1"/>
    </source>
</evidence>
<dbReference type="InterPro" id="IPR008579">
    <property type="entry name" value="UGlyAH_Cupin_dom"/>
</dbReference>
<dbReference type="RefSeq" id="WP_187743942.1">
    <property type="nucleotide sequence ID" value="NZ_CP060825.1"/>
</dbReference>
<dbReference type="Pfam" id="PF05899">
    <property type="entry name" value="Cupin_3"/>
    <property type="match status" value="1"/>
</dbReference>
<dbReference type="AlphaFoldDB" id="A0A7H0I270"/>
<dbReference type="Proteomes" id="UP000516230">
    <property type="component" value="Chromosome"/>
</dbReference>
<dbReference type="PANTHER" id="PTHR40943">
    <property type="entry name" value="CYTOPLASMIC PROTEIN-RELATED"/>
    <property type="match status" value="1"/>
</dbReference>
<dbReference type="PANTHER" id="PTHR40943:SF1">
    <property type="entry name" value="CYTOPLASMIC PROTEIN"/>
    <property type="match status" value="1"/>
</dbReference>
<protein>
    <submittedName>
        <fullName evidence="2">Cupin domain-containing protein</fullName>
    </submittedName>
</protein>
<reference evidence="2 3" key="1">
    <citation type="submission" date="2020-08" db="EMBL/GenBank/DDBJ databases">
        <title>A novel species.</title>
        <authorList>
            <person name="Gao J."/>
        </authorList>
    </citation>
    <scope>NUCLEOTIDE SEQUENCE [LARGE SCALE GENOMIC DNA]</scope>
    <source>
        <strain evidence="2 3">CRPJ-33</strain>
    </source>
</reference>
<gene>
    <name evidence="2" type="ORF">IAG43_30830</name>
</gene>
<keyword evidence="3" id="KW-1185">Reference proteome</keyword>
<sequence>MTHSFAVHVPDVALDPEPLESGQILSGDPEVSGKVILESGDGRRVRGIWQITPGVVTDVEADEVFVVLSGSATIAVEGGPTFDVGPGDLAVLRAGDRTTWTVHETLRKVYAIDL</sequence>
<accession>A0A7H0I270</accession>
<proteinExistence type="predicted"/>
<organism evidence="2 3">
    <name type="scientific">Streptomyces genisteinicus</name>
    <dbReference type="NCBI Taxonomy" id="2768068"/>
    <lineage>
        <taxon>Bacteria</taxon>
        <taxon>Bacillati</taxon>
        <taxon>Actinomycetota</taxon>
        <taxon>Actinomycetes</taxon>
        <taxon>Kitasatosporales</taxon>
        <taxon>Streptomycetaceae</taxon>
        <taxon>Streptomyces</taxon>
    </lineage>
</organism>
<dbReference type="Gene3D" id="2.60.120.10">
    <property type="entry name" value="Jelly Rolls"/>
    <property type="match status" value="1"/>
</dbReference>
<name>A0A7H0I270_9ACTN</name>
<dbReference type="SUPFAM" id="SSF51182">
    <property type="entry name" value="RmlC-like cupins"/>
    <property type="match status" value="1"/>
</dbReference>
<feature type="domain" description="(S)-ureidoglycine aminohydrolase cupin" evidence="1">
    <location>
        <begin position="39"/>
        <end position="110"/>
    </location>
</feature>
<dbReference type="KEGG" id="sgj:IAG43_30830"/>
<evidence type="ECO:0000313" key="3">
    <source>
        <dbReference type="Proteomes" id="UP000516230"/>
    </source>
</evidence>
<dbReference type="EMBL" id="CP060825">
    <property type="protein sequence ID" value="QNP66886.1"/>
    <property type="molecule type" value="Genomic_DNA"/>
</dbReference>
<dbReference type="InterPro" id="IPR011051">
    <property type="entry name" value="RmlC_Cupin_sf"/>
</dbReference>
<evidence type="ECO:0000259" key="1">
    <source>
        <dbReference type="Pfam" id="PF05899"/>
    </source>
</evidence>